<dbReference type="SMART" id="SM00086">
    <property type="entry name" value="PAC"/>
    <property type="match status" value="2"/>
</dbReference>
<name>A0A133XLG4_9RHOO</name>
<dbReference type="GO" id="GO:0003824">
    <property type="term" value="F:catalytic activity"/>
    <property type="evidence" value="ECO:0007669"/>
    <property type="project" value="UniProtKB-ARBA"/>
</dbReference>
<dbReference type="InterPro" id="IPR035965">
    <property type="entry name" value="PAS-like_dom_sf"/>
</dbReference>
<dbReference type="InterPro" id="IPR052155">
    <property type="entry name" value="Biofilm_reg_signaling"/>
</dbReference>
<protein>
    <recommendedName>
        <fullName evidence="8">Diguanylate cyclase</fullName>
    </recommendedName>
</protein>
<dbReference type="CDD" id="cd00130">
    <property type="entry name" value="PAS"/>
    <property type="match status" value="2"/>
</dbReference>
<proteinExistence type="predicted"/>
<feature type="domain" description="PAS" evidence="3">
    <location>
        <begin position="478"/>
        <end position="548"/>
    </location>
</feature>
<gene>
    <name evidence="6" type="ORF">AT959_05315</name>
</gene>
<dbReference type="GO" id="GO:0006355">
    <property type="term" value="P:regulation of DNA-templated transcription"/>
    <property type="evidence" value="ECO:0007669"/>
    <property type="project" value="InterPro"/>
</dbReference>
<keyword evidence="1" id="KW-0175">Coiled coil</keyword>
<dbReference type="Gene3D" id="2.10.70.100">
    <property type="match status" value="1"/>
</dbReference>
<dbReference type="InterPro" id="IPR001610">
    <property type="entry name" value="PAC"/>
</dbReference>
<dbReference type="SUPFAM" id="SSF55073">
    <property type="entry name" value="Nucleotide cyclase"/>
    <property type="match status" value="1"/>
</dbReference>
<dbReference type="PANTHER" id="PTHR44757:SF2">
    <property type="entry name" value="BIOFILM ARCHITECTURE MAINTENANCE PROTEIN MBAA"/>
    <property type="match status" value="1"/>
</dbReference>
<evidence type="ECO:0008006" key="8">
    <source>
        <dbReference type="Google" id="ProtNLM"/>
    </source>
</evidence>
<keyword evidence="2" id="KW-1133">Transmembrane helix</keyword>
<evidence type="ECO:0000259" key="4">
    <source>
        <dbReference type="PROSITE" id="PS50113"/>
    </source>
</evidence>
<evidence type="ECO:0000259" key="3">
    <source>
        <dbReference type="PROSITE" id="PS50112"/>
    </source>
</evidence>
<dbReference type="InterPro" id="IPR013655">
    <property type="entry name" value="PAS_fold_3"/>
</dbReference>
<dbReference type="InterPro" id="IPR043128">
    <property type="entry name" value="Rev_trsase/Diguanyl_cyclase"/>
</dbReference>
<evidence type="ECO:0000313" key="6">
    <source>
        <dbReference type="EMBL" id="KXB31771.1"/>
    </source>
</evidence>
<dbReference type="Pfam" id="PF00989">
    <property type="entry name" value="PAS"/>
    <property type="match status" value="1"/>
</dbReference>
<dbReference type="PROSITE" id="PS50113">
    <property type="entry name" value="PAC"/>
    <property type="match status" value="2"/>
</dbReference>
<feature type="transmembrane region" description="Helical" evidence="2">
    <location>
        <begin position="267"/>
        <end position="288"/>
    </location>
</feature>
<dbReference type="Proteomes" id="UP000070186">
    <property type="component" value="Unassembled WGS sequence"/>
</dbReference>
<dbReference type="InterPro" id="IPR000700">
    <property type="entry name" value="PAS-assoc_C"/>
</dbReference>
<dbReference type="SMART" id="SM00091">
    <property type="entry name" value="PAS"/>
    <property type="match status" value="2"/>
</dbReference>
<dbReference type="PANTHER" id="PTHR44757">
    <property type="entry name" value="DIGUANYLATE CYCLASE DGCP"/>
    <property type="match status" value="1"/>
</dbReference>
<dbReference type="SMART" id="SM00267">
    <property type="entry name" value="GGDEF"/>
    <property type="match status" value="1"/>
</dbReference>
<accession>A0A133XLG4</accession>
<dbReference type="InterPro" id="IPR029787">
    <property type="entry name" value="Nucleotide_cyclase"/>
</dbReference>
<dbReference type="CDD" id="cd01949">
    <property type="entry name" value="GGDEF"/>
    <property type="match status" value="1"/>
</dbReference>
<dbReference type="FunFam" id="3.30.70.270:FF:000001">
    <property type="entry name" value="Diguanylate cyclase domain protein"/>
    <property type="match status" value="1"/>
</dbReference>
<dbReference type="NCBIfam" id="TIGR00254">
    <property type="entry name" value="GGDEF"/>
    <property type="match status" value="1"/>
</dbReference>
<organism evidence="6 7">
    <name type="scientific">Dechloromonas denitrificans</name>
    <dbReference type="NCBI Taxonomy" id="281362"/>
    <lineage>
        <taxon>Bacteria</taxon>
        <taxon>Pseudomonadati</taxon>
        <taxon>Pseudomonadota</taxon>
        <taxon>Betaproteobacteria</taxon>
        <taxon>Rhodocyclales</taxon>
        <taxon>Azonexaceae</taxon>
        <taxon>Dechloromonas</taxon>
    </lineage>
</organism>
<dbReference type="PROSITE" id="PS50887">
    <property type="entry name" value="GGDEF"/>
    <property type="match status" value="1"/>
</dbReference>
<comment type="caution">
    <text evidence="6">The sequence shown here is derived from an EMBL/GenBank/DDBJ whole genome shotgun (WGS) entry which is preliminary data.</text>
</comment>
<dbReference type="NCBIfam" id="TIGR00229">
    <property type="entry name" value="sensory_box"/>
    <property type="match status" value="2"/>
</dbReference>
<dbReference type="InterPro" id="IPR000014">
    <property type="entry name" value="PAS"/>
</dbReference>
<dbReference type="InterPro" id="IPR013767">
    <property type="entry name" value="PAS_fold"/>
</dbReference>
<dbReference type="InterPro" id="IPR000160">
    <property type="entry name" value="GGDEF_dom"/>
</dbReference>
<dbReference type="EMBL" id="LODL01000010">
    <property type="protein sequence ID" value="KXB31771.1"/>
    <property type="molecule type" value="Genomic_DNA"/>
</dbReference>
<dbReference type="Pfam" id="PF00990">
    <property type="entry name" value="GGDEF"/>
    <property type="match status" value="1"/>
</dbReference>
<dbReference type="STRING" id="281362.AT959_05315"/>
<keyword evidence="2" id="KW-0472">Membrane</keyword>
<dbReference type="Gene3D" id="3.30.450.20">
    <property type="entry name" value="PAS domain"/>
    <property type="match status" value="3"/>
</dbReference>
<feature type="coiled-coil region" evidence="1">
    <location>
        <begin position="595"/>
        <end position="630"/>
    </location>
</feature>
<evidence type="ECO:0000256" key="2">
    <source>
        <dbReference type="SAM" id="Phobius"/>
    </source>
</evidence>
<dbReference type="CDD" id="cd18773">
    <property type="entry name" value="PDC1_HK_sensor"/>
    <property type="match status" value="1"/>
</dbReference>
<dbReference type="Pfam" id="PF08447">
    <property type="entry name" value="PAS_3"/>
    <property type="match status" value="1"/>
</dbReference>
<reference evidence="6 7" key="1">
    <citation type="submission" date="2015-12" db="EMBL/GenBank/DDBJ databases">
        <title>Nitrous oxide reduction kinetics distinguish bacteria harboring typical versus atypical NosZ.</title>
        <authorList>
            <person name="Yoon S."/>
            <person name="Nissen S."/>
            <person name="Park D."/>
            <person name="Sanford R.A."/>
            <person name="Loeffler F.E."/>
        </authorList>
    </citation>
    <scope>NUCLEOTIDE SEQUENCE [LARGE SCALE GENOMIC DNA]</scope>
    <source>
        <strain evidence="6 7">ATCC BAA-841</strain>
    </source>
</reference>
<feature type="domain" description="PAC" evidence="4">
    <location>
        <begin position="552"/>
        <end position="604"/>
    </location>
</feature>
<dbReference type="PROSITE" id="PS50112">
    <property type="entry name" value="PAS"/>
    <property type="match status" value="1"/>
</dbReference>
<feature type="domain" description="PAC" evidence="4">
    <location>
        <begin position="425"/>
        <end position="477"/>
    </location>
</feature>
<sequence length="792" mass="87357">MGWLVIACLVPGIVGAALLFFHEYREGRARLEKDTIQTARALVQAVDAHLLKAQVAAQSLSTAGALSKGNFADFQQRATALLATTKAGSNAVLTDQSGQQIVNTLKPFGQALPRHGNPAVARRIFETGKPVISDLFIGGLTQRPVMSIDVPVLSEEKVAYVLSIGIEPKDFSGILLAQRLPESWVAAIFDTTGTIVSRTHNADQFVGQKGTAEYIQRFQESQEGAMETITREGIPVFSVFSRSAVTGWTVGIGIPRQALEAELQHKFVTLALGMIAVFGFGAMLAWLIGDRIAVSVRALQAPARALGAGGPLPASEVHIKEAAEVLGAMSEAENLLEQRTASLQSTYQSLLLREQELLEAHRLGRFGIWQWNAKSGEITVSEEIRHIYGRDVPPFPEQRGTLLSIESWERVNAAAQEALKTGIGYDLKLQAYRNDGTHIWIHAKCEAIRDAEGEVIALRGTVQDITERIEAEKALRNSEIRFRATFDQAAVGMAHVSLEGKWLHVNDRICEILAYPRDVLLGLTFQEITYPPDLHTDLDYLQQLLVGSIPSYSMEKRYVRRDATLTWVNLTVALVRTPEGKPDYFVSVLEDIQSRKETETALDEARKLYRQHLEQQVAERTEALMLANQELQRLALQDALTKLPNRLAANERLRQEFLRLKRTGSPYCVLMMDIDHFKSINDTYGHETGDHVLQHFAATVAGTLRATDFVARFGGEEFIALMPDTEIEGAMVSAEKVRNAIQAESFPVVGQVTVSIGVGLARAADANEDETVRRADAALYCSKKDGRNRVSS</sequence>
<dbReference type="AlphaFoldDB" id="A0A133XLG4"/>
<keyword evidence="2" id="KW-0812">Transmembrane</keyword>
<evidence type="ECO:0000256" key="1">
    <source>
        <dbReference type="SAM" id="Coils"/>
    </source>
</evidence>
<feature type="domain" description="GGDEF" evidence="5">
    <location>
        <begin position="665"/>
        <end position="792"/>
    </location>
</feature>
<keyword evidence="7" id="KW-1185">Reference proteome</keyword>
<dbReference type="SUPFAM" id="SSF55785">
    <property type="entry name" value="PYP-like sensor domain (PAS domain)"/>
    <property type="match status" value="2"/>
</dbReference>
<evidence type="ECO:0000259" key="5">
    <source>
        <dbReference type="PROSITE" id="PS50887"/>
    </source>
</evidence>
<dbReference type="Gene3D" id="3.30.70.270">
    <property type="match status" value="1"/>
</dbReference>
<dbReference type="CDD" id="cd18774">
    <property type="entry name" value="PDC2_HK_sensor"/>
    <property type="match status" value="1"/>
</dbReference>
<evidence type="ECO:0000313" key="7">
    <source>
        <dbReference type="Proteomes" id="UP000070186"/>
    </source>
</evidence>